<dbReference type="EMBL" id="MAQB02000009">
    <property type="protein sequence ID" value="OFJ46930.1"/>
    <property type="molecule type" value="Genomic_DNA"/>
</dbReference>
<dbReference type="PANTHER" id="PTHR43215">
    <property type="entry name" value="RADIAL SPOKE HEAD 1 HOMOLOG"/>
    <property type="match status" value="1"/>
</dbReference>
<dbReference type="SMART" id="SM00698">
    <property type="entry name" value="MORN"/>
    <property type="match status" value="4"/>
</dbReference>
<dbReference type="Gene3D" id="2.20.110.10">
    <property type="entry name" value="Histone H3 K4-specific methyltransferase SET7/9 N-terminal domain"/>
    <property type="match status" value="1"/>
</dbReference>
<organism evidence="3 4">
    <name type="scientific">Janthinobacterium lividum</name>
    <dbReference type="NCBI Taxonomy" id="29581"/>
    <lineage>
        <taxon>Bacteria</taxon>
        <taxon>Pseudomonadati</taxon>
        <taxon>Pseudomonadota</taxon>
        <taxon>Betaproteobacteria</taxon>
        <taxon>Burkholderiales</taxon>
        <taxon>Oxalobacteraceae</taxon>
        <taxon>Janthinobacterium</taxon>
    </lineage>
</organism>
<evidence type="ECO:0000313" key="3">
    <source>
        <dbReference type="EMBL" id="OFJ46930.1"/>
    </source>
</evidence>
<gene>
    <name evidence="3" type="ORF">BA896_017730</name>
</gene>
<dbReference type="InterPro" id="IPR003409">
    <property type="entry name" value="MORN"/>
</dbReference>
<evidence type="ECO:0008006" key="5">
    <source>
        <dbReference type="Google" id="ProtNLM"/>
    </source>
</evidence>
<feature type="chain" id="PRO_5009214642" description="MORN repeat-containing protein" evidence="2">
    <location>
        <begin position="19"/>
        <end position="184"/>
    </location>
</feature>
<dbReference type="PANTHER" id="PTHR43215:SF14">
    <property type="entry name" value="RADIAL SPOKE HEAD 1 HOMOLOG"/>
    <property type="match status" value="1"/>
</dbReference>
<feature type="signal peptide" evidence="2">
    <location>
        <begin position="1"/>
        <end position="18"/>
    </location>
</feature>
<reference evidence="3 4" key="1">
    <citation type="submission" date="2016-10" db="EMBL/GenBank/DDBJ databases">
        <title>Updated version of Genome Assembly of Janthinobacterium lividum ERGS5:01.</title>
        <authorList>
            <person name="Kumar R."/>
            <person name="Acharya V."/>
            <person name="Singh D."/>
        </authorList>
    </citation>
    <scope>NUCLEOTIDE SEQUENCE [LARGE SCALE GENOMIC DNA]</scope>
    <source>
        <strain evidence="3 4">ERGS5:01</strain>
    </source>
</reference>
<evidence type="ECO:0000256" key="1">
    <source>
        <dbReference type="ARBA" id="ARBA00022737"/>
    </source>
</evidence>
<dbReference type="Proteomes" id="UP000092634">
    <property type="component" value="Unassembled WGS sequence"/>
</dbReference>
<evidence type="ECO:0000256" key="2">
    <source>
        <dbReference type="SAM" id="SignalP"/>
    </source>
</evidence>
<dbReference type="Pfam" id="PF02493">
    <property type="entry name" value="MORN"/>
    <property type="match status" value="3"/>
</dbReference>
<protein>
    <recommendedName>
        <fullName evidence="5">MORN repeat-containing protein</fullName>
    </recommendedName>
</protein>
<dbReference type="AlphaFoldDB" id="A0A1E8PM32"/>
<keyword evidence="2" id="KW-0732">Signal</keyword>
<name>A0A1E8PM32_9BURK</name>
<dbReference type="SUPFAM" id="SSF82185">
    <property type="entry name" value="Histone H3 K4-specific methyltransferase SET7/9 N-terminal domain"/>
    <property type="match status" value="1"/>
</dbReference>
<comment type="caution">
    <text evidence="3">The sequence shown here is derived from an EMBL/GenBank/DDBJ whole genome shotgun (WGS) entry which is preliminary data.</text>
</comment>
<proteinExistence type="predicted"/>
<accession>A0A1E8PM32</accession>
<keyword evidence="1" id="KW-0677">Repeat</keyword>
<sequence length="184" mass="19468">MKRLFFLIVLLCASSAGAAEINYAGKADCRVAEHARVAGQAAYWSGACKDGYASGPGALQWSKDGKATERYEGTLSEGQPQGEGIAQWADGSLHQGSYRNGMLEGPGLIVFADKAKMTATFERDAPAGAVTVIARNGDRYEGGWQNGPEGSGSMTFALGGVYRGAWHEGNPLGTAKYYTRTDKC</sequence>
<evidence type="ECO:0000313" key="4">
    <source>
        <dbReference type="Proteomes" id="UP000092634"/>
    </source>
</evidence>